<feature type="chain" id="PRO_5019147677" evidence="1">
    <location>
        <begin position="29"/>
        <end position="125"/>
    </location>
</feature>
<protein>
    <submittedName>
        <fullName evidence="2">Uncharacterized protein</fullName>
    </submittedName>
</protein>
<dbReference type="EMBL" id="NHYE01004347">
    <property type="protein sequence ID" value="PPQ85097.1"/>
    <property type="molecule type" value="Genomic_DNA"/>
</dbReference>
<keyword evidence="3" id="KW-1185">Reference proteome</keyword>
<dbReference type="AlphaFoldDB" id="A0A409X2X1"/>
<reference evidence="2 3" key="1">
    <citation type="journal article" date="2018" name="Evol. Lett.">
        <title>Horizontal gene cluster transfer increased hallucinogenic mushroom diversity.</title>
        <authorList>
            <person name="Reynolds H.T."/>
            <person name="Vijayakumar V."/>
            <person name="Gluck-Thaler E."/>
            <person name="Korotkin H.B."/>
            <person name="Matheny P.B."/>
            <person name="Slot J.C."/>
        </authorList>
    </citation>
    <scope>NUCLEOTIDE SEQUENCE [LARGE SCALE GENOMIC DNA]</scope>
    <source>
        <strain evidence="2 3">SRW20</strain>
    </source>
</reference>
<keyword evidence="1" id="KW-0732">Signal</keyword>
<dbReference type="Proteomes" id="UP000284706">
    <property type="component" value="Unassembled WGS sequence"/>
</dbReference>
<comment type="caution">
    <text evidence="2">The sequence shown here is derived from an EMBL/GenBank/DDBJ whole genome shotgun (WGS) entry which is preliminary data.</text>
</comment>
<gene>
    <name evidence="2" type="ORF">CVT26_005490</name>
</gene>
<sequence length="125" mass="14759">MARRHRYGHVSPQPELILLIATVALIESFEEINVVEQRKTDEEWQTHHRQFEKYAQPFEWIAEVVVLHKIFINMLDRLPSLVRKLESLQVSWCEMKVRVLGWNASAVDKESIEAQTEQKRHTPSV</sequence>
<dbReference type="InParanoid" id="A0A409X2X1"/>
<evidence type="ECO:0000313" key="2">
    <source>
        <dbReference type="EMBL" id="PPQ85097.1"/>
    </source>
</evidence>
<evidence type="ECO:0000313" key="3">
    <source>
        <dbReference type="Proteomes" id="UP000284706"/>
    </source>
</evidence>
<feature type="signal peptide" evidence="1">
    <location>
        <begin position="1"/>
        <end position="28"/>
    </location>
</feature>
<evidence type="ECO:0000256" key="1">
    <source>
        <dbReference type="SAM" id="SignalP"/>
    </source>
</evidence>
<proteinExistence type="predicted"/>
<accession>A0A409X2X1</accession>
<name>A0A409X2X1_9AGAR</name>
<organism evidence="2 3">
    <name type="scientific">Gymnopilus dilepis</name>
    <dbReference type="NCBI Taxonomy" id="231916"/>
    <lineage>
        <taxon>Eukaryota</taxon>
        <taxon>Fungi</taxon>
        <taxon>Dikarya</taxon>
        <taxon>Basidiomycota</taxon>
        <taxon>Agaricomycotina</taxon>
        <taxon>Agaricomycetes</taxon>
        <taxon>Agaricomycetidae</taxon>
        <taxon>Agaricales</taxon>
        <taxon>Agaricineae</taxon>
        <taxon>Hymenogastraceae</taxon>
        <taxon>Gymnopilus</taxon>
    </lineage>
</organism>